<dbReference type="InterPro" id="IPR013784">
    <property type="entry name" value="Carb-bd-like_fold"/>
</dbReference>
<keyword evidence="3 12" id="KW-0732">Signal</keyword>
<reference evidence="14" key="2">
    <citation type="journal article" date="2023" name="IMA Fungus">
        <title>Comparative genomic study of the Penicillium genus elucidates a diverse pangenome and 15 lateral gene transfer events.</title>
        <authorList>
            <person name="Petersen C."/>
            <person name="Sorensen T."/>
            <person name="Nielsen M.R."/>
            <person name="Sondergaard T.E."/>
            <person name="Sorensen J.L."/>
            <person name="Fitzpatrick D.A."/>
            <person name="Frisvad J.C."/>
            <person name="Nielsen K.L."/>
        </authorList>
    </citation>
    <scope>NUCLEOTIDE SEQUENCE</scope>
    <source>
        <strain evidence="14">IBT 16125</strain>
    </source>
</reference>
<proteinExistence type="inferred from homology"/>
<keyword evidence="4 9" id="KW-0378">Hydrolase</keyword>
<sequence>MRLTPLTSVASVLWTGYLTLASPTSKSADLASYILKEGQRSVLGITENLGGKGSKAPGTAAGLFIASPNTANPDYYYTWTRDSALTIKCLIDLFESSGWGYPITHQELEADIRNYISAQAVLQNVSNPSGTLKDGSGLGEPKFEIDLNPFTGSWGRPQRDGPALRATAMITYADWLISHGQGSEASEIMWPIISNDLAYVGQYWNNTGFDLWEEVDGSSFFTLAVQHRALVQGANLAKKLGKSCPACASQAPQILCFLQSFWNGKYITANINLETSRSGIDLNTVLGSIHTFDPEAACDDSTFQPCSARALANHKVYVDSFRSIYKINAGIAKGSAANVGRYPEDVYQGGIHGKYLATLAAAEMLYDALYQWNKIGKLDVTETSLAFFGDFDASVRKGSYSAHSQTFKTLTSAIRTYADGFLTLVQEYTPSNGSLAEQYNRNTSVPLSANDLTWSYASFVTAVQRRASNVPASWGEKSANVVPTTCSASPVTGTYSAVASAFPTSTSCVPATNVVPITFYLIENTFYGENVYMTGNISALGNWNTDNGFPLTANLYTETDNLWFGSVEFISAGTPFEYKYYKFEPNGTVIWESGENRVYVAPTGCPIQPNQHDVWRS</sequence>
<evidence type="ECO:0000313" key="15">
    <source>
        <dbReference type="Proteomes" id="UP001213681"/>
    </source>
</evidence>
<dbReference type="Gene3D" id="2.60.40.10">
    <property type="entry name" value="Immunoglobulins"/>
    <property type="match status" value="1"/>
</dbReference>
<evidence type="ECO:0000256" key="8">
    <source>
        <dbReference type="ARBA" id="ARBA00023326"/>
    </source>
</evidence>
<dbReference type="InterPro" id="IPR002044">
    <property type="entry name" value="CBM20"/>
</dbReference>
<keyword evidence="8 9" id="KW-0624">Polysaccharide degradation</keyword>
<dbReference type="PIRSF" id="PIRSF001031">
    <property type="entry name" value="Glu-a-glcsd_SBD"/>
    <property type="match status" value="1"/>
</dbReference>
<dbReference type="Proteomes" id="UP001213681">
    <property type="component" value="Unassembled WGS sequence"/>
</dbReference>
<feature type="binding site" evidence="11">
    <location>
        <position position="154"/>
    </location>
    <ligand>
        <name>substrate</name>
    </ligand>
</feature>
<dbReference type="InterPro" id="IPR013783">
    <property type="entry name" value="Ig-like_fold"/>
</dbReference>
<dbReference type="PANTHER" id="PTHR31616">
    <property type="entry name" value="TREHALASE"/>
    <property type="match status" value="1"/>
</dbReference>
<evidence type="ECO:0000256" key="6">
    <source>
        <dbReference type="ARBA" id="ARBA00023277"/>
    </source>
</evidence>
<dbReference type="InterPro" id="IPR008291">
    <property type="entry name" value="Glucoamylase_SBD"/>
</dbReference>
<evidence type="ECO:0000256" key="12">
    <source>
        <dbReference type="SAM" id="SignalP"/>
    </source>
</evidence>
<organism evidence="14 15">
    <name type="scientific">Penicillium daleae</name>
    <dbReference type="NCBI Taxonomy" id="63821"/>
    <lineage>
        <taxon>Eukaryota</taxon>
        <taxon>Fungi</taxon>
        <taxon>Dikarya</taxon>
        <taxon>Ascomycota</taxon>
        <taxon>Pezizomycotina</taxon>
        <taxon>Eurotiomycetes</taxon>
        <taxon>Eurotiomycetidae</taxon>
        <taxon>Eurotiales</taxon>
        <taxon>Aspergillaceae</taxon>
        <taxon>Penicillium</taxon>
    </lineage>
</organism>
<name>A0AAD6CH54_9EURO</name>
<dbReference type="GO" id="GO:0004339">
    <property type="term" value="F:glucan 1,4-alpha-glucosidase activity"/>
    <property type="evidence" value="ECO:0007669"/>
    <property type="project" value="UniProtKB-EC"/>
</dbReference>
<dbReference type="InterPro" id="IPR011613">
    <property type="entry name" value="GH15-like"/>
</dbReference>
<protein>
    <recommendedName>
        <fullName evidence="9">Glucoamylase</fullName>
        <ecNumber evidence="9">3.2.1.3</ecNumber>
    </recommendedName>
    <alternativeName>
        <fullName evidence="9">1,4-alpha-D-glucan glucohydrolase</fullName>
    </alternativeName>
    <alternativeName>
        <fullName evidence="9">Glucan 1,4-alpha-glucosidase</fullName>
    </alternativeName>
</protein>
<keyword evidence="5" id="KW-0325">Glycoprotein</keyword>
<evidence type="ECO:0000259" key="13">
    <source>
        <dbReference type="PROSITE" id="PS51166"/>
    </source>
</evidence>
<dbReference type="InterPro" id="IPR012341">
    <property type="entry name" value="6hp_glycosidase-like_sf"/>
</dbReference>
<dbReference type="AlphaFoldDB" id="A0AAD6CH54"/>
<comment type="catalytic activity">
    <reaction evidence="1 9">
        <text>Hydrolysis of terminal (1-&gt;4)-linked alpha-D-glucose residues successively from non-reducing ends of the chains with release of beta-D-glucose.</text>
        <dbReference type="EC" id="3.2.1.3"/>
    </reaction>
</comment>
<keyword evidence="6 9" id="KW-0119">Carbohydrate metabolism</keyword>
<evidence type="ECO:0000256" key="1">
    <source>
        <dbReference type="ARBA" id="ARBA00001863"/>
    </source>
</evidence>
<keyword evidence="7 9" id="KW-0326">Glycosidase</keyword>
<dbReference type="PROSITE" id="PS51166">
    <property type="entry name" value="CBM20"/>
    <property type="match status" value="1"/>
</dbReference>
<feature type="signal peptide" evidence="12">
    <location>
        <begin position="1"/>
        <end position="21"/>
    </location>
</feature>
<feature type="domain" description="CBM20" evidence="13">
    <location>
        <begin position="503"/>
        <end position="617"/>
    </location>
</feature>
<dbReference type="GO" id="GO:0000324">
    <property type="term" value="C:fungal-type vacuole"/>
    <property type="evidence" value="ECO:0007669"/>
    <property type="project" value="TreeGrafter"/>
</dbReference>
<evidence type="ECO:0000256" key="4">
    <source>
        <dbReference type="ARBA" id="ARBA00022801"/>
    </source>
</evidence>
<dbReference type="FunFam" id="1.50.10.10:FF:000018">
    <property type="entry name" value="Glucoamylase"/>
    <property type="match status" value="1"/>
</dbReference>
<accession>A0AAD6CH54</accession>
<evidence type="ECO:0000256" key="11">
    <source>
        <dbReference type="PIRSR" id="PIRSR001031-2"/>
    </source>
</evidence>
<comment type="similarity">
    <text evidence="2 9">Belongs to the glycosyl hydrolase 15 family.</text>
</comment>
<dbReference type="EMBL" id="JAPVEA010000001">
    <property type="protein sequence ID" value="KAJ5465023.1"/>
    <property type="molecule type" value="Genomic_DNA"/>
</dbReference>
<dbReference type="InterPro" id="IPR008928">
    <property type="entry name" value="6-hairpin_glycosidase_sf"/>
</dbReference>
<evidence type="ECO:0000313" key="14">
    <source>
        <dbReference type="EMBL" id="KAJ5465023.1"/>
    </source>
</evidence>
<dbReference type="SMART" id="SM01065">
    <property type="entry name" value="CBM_2"/>
    <property type="match status" value="1"/>
</dbReference>
<evidence type="ECO:0000256" key="7">
    <source>
        <dbReference type="ARBA" id="ARBA00023295"/>
    </source>
</evidence>
<dbReference type="InterPro" id="IPR000165">
    <property type="entry name" value="Glucoamylase"/>
</dbReference>
<dbReference type="SUPFAM" id="SSF48208">
    <property type="entry name" value="Six-hairpin glycosidases"/>
    <property type="match status" value="1"/>
</dbReference>
<dbReference type="RefSeq" id="XP_056771870.1">
    <property type="nucleotide sequence ID" value="XM_056904103.1"/>
</dbReference>
<dbReference type="PRINTS" id="PR00736">
    <property type="entry name" value="GLHYDRLASE15"/>
</dbReference>
<dbReference type="InterPro" id="IPR034836">
    <property type="entry name" value="CBM20_glucoamylase"/>
</dbReference>
<gene>
    <name evidence="14" type="ORF">N7458_000709</name>
</gene>
<feature type="chain" id="PRO_5041945516" description="Glucoamylase" evidence="12">
    <location>
        <begin position="22"/>
        <end position="617"/>
    </location>
</feature>
<evidence type="ECO:0000256" key="9">
    <source>
        <dbReference type="PIRNR" id="PIRNR001031"/>
    </source>
</evidence>
<dbReference type="PANTHER" id="PTHR31616:SF12">
    <property type="entry name" value="GLUCOAMYLASE"/>
    <property type="match status" value="1"/>
</dbReference>
<comment type="caution">
    <text evidence="14">The sequence shown here is derived from an EMBL/GenBank/DDBJ whole genome shotgun (WGS) entry which is preliminary data.</text>
</comment>
<dbReference type="EC" id="3.2.1.3" evidence="9"/>
<dbReference type="Pfam" id="PF00723">
    <property type="entry name" value="Glyco_hydro_15"/>
    <property type="match status" value="1"/>
</dbReference>
<evidence type="ECO:0000256" key="10">
    <source>
        <dbReference type="PIRSR" id="PIRSR001031-1"/>
    </source>
</evidence>
<dbReference type="InterPro" id="IPR046966">
    <property type="entry name" value="Glucoamylase_active_site"/>
</dbReference>
<dbReference type="Gene3D" id="1.50.10.10">
    <property type="match status" value="1"/>
</dbReference>
<dbReference type="GeneID" id="81594346"/>
<evidence type="ECO:0000256" key="3">
    <source>
        <dbReference type="ARBA" id="ARBA00022729"/>
    </source>
</evidence>
<dbReference type="GO" id="GO:0000272">
    <property type="term" value="P:polysaccharide catabolic process"/>
    <property type="evidence" value="ECO:0007669"/>
    <property type="project" value="UniProtKB-KW"/>
</dbReference>
<feature type="active site" description="Proton donor" evidence="10">
    <location>
        <position position="213"/>
    </location>
</feature>
<dbReference type="CDD" id="cd05811">
    <property type="entry name" value="CBM20_glucoamylase"/>
    <property type="match status" value="1"/>
</dbReference>
<feature type="active site" description="Proton acceptor" evidence="10">
    <location>
        <position position="210"/>
    </location>
</feature>
<dbReference type="PROSITE" id="PS00820">
    <property type="entry name" value="GLUCOAMYLASE"/>
    <property type="match status" value="1"/>
</dbReference>
<keyword evidence="15" id="KW-1185">Reference proteome</keyword>
<evidence type="ECO:0000256" key="2">
    <source>
        <dbReference type="ARBA" id="ARBA00006188"/>
    </source>
</evidence>
<dbReference type="GO" id="GO:2001070">
    <property type="term" value="F:starch binding"/>
    <property type="evidence" value="ECO:0007669"/>
    <property type="project" value="InterPro"/>
</dbReference>
<dbReference type="Pfam" id="PF00686">
    <property type="entry name" value="CBM_20"/>
    <property type="match status" value="1"/>
</dbReference>
<dbReference type="SUPFAM" id="SSF49452">
    <property type="entry name" value="Starch-binding domain-like"/>
    <property type="match status" value="1"/>
</dbReference>
<evidence type="ECO:0000256" key="5">
    <source>
        <dbReference type="ARBA" id="ARBA00023180"/>
    </source>
</evidence>
<reference evidence="14" key="1">
    <citation type="submission" date="2022-12" db="EMBL/GenBank/DDBJ databases">
        <authorList>
            <person name="Petersen C."/>
        </authorList>
    </citation>
    <scope>NUCLEOTIDE SEQUENCE</scope>
    <source>
        <strain evidence="14">IBT 16125</strain>
    </source>
</reference>